<dbReference type="Pfam" id="PF13692">
    <property type="entry name" value="Glyco_trans_1_4"/>
    <property type="match status" value="1"/>
</dbReference>
<dbReference type="SUPFAM" id="SSF53756">
    <property type="entry name" value="UDP-Glycosyltransferase/glycogen phosphorylase"/>
    <property type="match status" value="1"/>
</dbReference>
<dbReference type="EMBL" id="CP007035">
    <property type="protein sequence ID" value="AHF14157.1"/>
    <property type="molecule type" value="Genomic_DNA"/>
</dbReference>
<dbReference type="PANTHER" id="PTHR46401">
    <property type="entry name" value="GLYCOSYLTRANSFERASE WBBK-RELATED"/>
    <property type="match status" value="1"/>
</dbReference>
<dbReference type="PANTHER" id="PTHR46401:SF2">
    <property type="entry name" value="GLYCOSYLTRANSFERASE WBBK-RELATED"/>
    <property type="match status" value="1"/>
</dbReference>
<dbReference type="GO" id="GO:0016757">
    <property type="term" value="F:glycosyltransferase activity"/>
    <property type="evidence" value="ECO:0007669"/>
    <property type="project" value="TreeGrafter"/>
</dbReference>
<dbReference type="HOGENOM" id="CLU_041132_1_0_10"/>
<reference evidence="2 3" key="1">
    <citation type="submission" date="2013-12" db="EMBL/GenBank/DDBJ databases">
        <authorList>
            <consortium name="DOE Joint Genome Institute"/>
            <person name="Eisen J."/>
            <person name="Huntemann M."/>
            <person name="Han J."/>
            <person name="Chen A."/>
            <person name="Kyrpides N."/>
            <person name="Mavromatis K."/>
            <person name="Markowitz V."/>
            <person name="Palaniappan K."/>
            <person name="Ivanova N."/>
            <person name="Schaumberg A."/>
            <person name="Pati A."/>
            <person name="Liolios K."/>
            <person name="Nordberg H.P."/>
            <person name="Cantor M.N."/>
            <person name="Hua S.X."/>
            <person name="Woyke T."/>
        </authorList>
    </citation>
    <scope>NUCLEOTIDE SEQUENCE [LARGE SCALE GENOMIC DNA]</scope>
    <source>
        <strain evidence="3">DSM 19437</strain>
    </source>
</reference>
<keyword evidence="3" id="KW-1185">Reference proteome</keyword>
<proteinExistence type="predicted"/>
<dbReference type="eggNOG" id="COG0438">
    <property type="taxonomic scope" value="Bacteria"/>
</dbReference>
<dbReference type="STRING" id="929713.NIASO_01015"/>
<evidence type="ECO:0000313" key="3">
    <source>
        <dbReference type="Proteomes" id="UP000003586"/>
    </source>
</evidence>
<evidence type="ECO:0000313" key="2">
    <source>
        <dbReference type="EMBL" id="AHF14157.1"/>
    </source>
</evidence>
<dbReference type="OrthoDB" id="9816564at2"/>
<protein>
    <submittedName>
        <fullName evidence="2">Glycosyl transferase family 1</fullName>
    </submittedName>
</protein>
<name>W0ETT7_9BACT</name>
<keyword evidence="1 2" id="KW-0808">Transferase</keyword>
<dbReference type="KEGG" id="nso:NIASO_01015"/>
<gene>
    <name evidence="2" type="ORF">NIASO_01015</name>
</gene>
<sequence>MLRGKDIIIVGQQPWDTEIGSNCKDIALELSKYNRVLYVNSPLDRISKWRNKDQPAIKKRIEVIAGVASGIIPVTESLFNLYPDCIVESVNWIPFTPLFRKINRLNNKRFARSILKAIDQLGFKDYLLINDSEMFKAFHLKEFLNPVLSAYYSRDNLMGVNYWRRHGLQLEPELIAKSDLCLANSEYLRAYCGKYNPDSYYVGQGCDFTSFNEAPRAVPGEMQGIPKPIIGYVGALWTTRLDLPLLESIADKRKDWSFVFVGPEDEHFQRSRLHHMSNVHFSGAKKPEMLATYISAFDVCMNPQYVNPITIGNYPRKIDEYLAMGKPTIATLTESMLYFKDYVALANNEQEYIDGIERLLATDGAGLQRDRRTFALSHSWENSVELMAQAFAKVAVQKGKIL</sequence>
<dbReference type="RefSeq" id="WP_008581812.1">
    <property type="nucleotide sequence ID" value="NZ_CP007035.1"/>
</dbReference>
<dbReference type="Gene3D" id="3.40.50.11010">
    <property type="match status" value="1"/>
</dbReference>
<dbReference type="Gene3D" id="3.40.50.2000">
    <property type="entry name" value="Glycogen Phosphorylase B"/>
    <property type="match status" value="1"/>
</dbReference>
<accession>W0ETT7</accession>
<evidence type="ECO:0000256" key="1">
    <source>
        <dbReference type="ARBA" id="ARBA00022679"/>
    </source>
</evidence>
<organism evidence="2 3">
    <name type="scientific">Niabella soli DSM 19437</name>
    <dbReference type="NCBI Taxonomy" id="929713"/>
    <lineage>
        <taxon>Bacteria</taxon>
        <taxon>Pseudomonadati</taxon>
        <taxon>Bacteroidota</taxon>
        <taxon>Chitinophagia</taxon>
        <taxon>Chitinophagales</taxon>
        <taxon>Chitinophagaceae</taxon>
        <taxon>Niabella</taxon>
    </lineage>
</organism>
<dbReference type="GO" id="GO:0009103">
    <property type="term" value="P:lipopolysaccharide biosynthetic process"/>
    <property type="evidence" value="ECO:0007669"/>
    <property type="project" value="TreeGrafter"/>
</dbReference>
<dbReference type="AlphaFoldDB" id="W0ETT7"/>
<dbReference type="Proteomes" id="UP000003586">
    <property type="component" value="Chromosome"/>
</dbReference>